<dbReference type="InterPro" id="IPR058633">
    <property type="entry name" value="EmrA/FarA_HH"/>
</dbReference>
<dbReference type="InterPro" id="IPR050739">
    <property type="entry name" value="MFP"/>
</dbReference>
<dbReference type="GO" id="GO:0055085">
    <property type="term" value="P:transmembrane transport"/>
    <property type="evidence" value="ECO:0007669"/>
    <property type="project" value="InterPro"/>
</dbReference>
<evidence type="ECO:0000313" key="4">
    <source>
        <dbReference type="EMBL" id="SMF72665.1"/>
    </source>
</evidence>
<feature type="domain" description="Multidrug export protein EmrA/FarA alpha-helical hairpin" evidence="3">
    <location>
        <begin position="106"/>
        <end position="255"/>
    </location>
</feature>
<evidence type="ECO:0000259" key="3">
    <source>
        <dbReference type="Pfam" id="PF25885"/>
    </source>
</evidence>
<dbReference type="STRING" id="28094.SAMN06295900_11738"/>
<dbReference type="PANTHER" id="PTHR30386:SF19">
    <property type="entry name" value="MULTIDRUG EXPORT PROTEIN EMRA-RELATED"/>
    <property type="match status" value="1"/>
</dbReference>
<comment type="subcellular location">
    <subcellularLocation>
        <location evidence="1">Cell envelope</location>
    </subcellularLocation>
</comment>
<dbReference type="Gene3D" id="2.40.30.170">
    <property type="match status" value="1"/>
</dbReference>
<evidence type="ECO:0000313" key="5">
    <source>
        <dbReference type="Proteomes" id="UP000192911"/>
    </source>
</evidence>
<dbReference type="SUPFAM" id="SSF111369">
    <property type="entry name" value="HlyD-like secretion proteins"/>
    <property type="match status" value="3"/>
</dbReference>
<dbReference type="GeneID" id="95550049"/>
<dbReference type="PANTHER" id="PTHR30386">
    <property type="entry name" value="MEMBRANE FUSION SUBUNIT OF EMRAB-TOLC MULTIDRUG EFFLUX PUMP"/>
    <property type="match status" value="1"/>
</dbReference>
<feature type="transmembrane region" description="Helical" evidence="2">
    <location>
        <begin position="34"/>
        <end position="55"/>
    </location>
</feature>
<keyword evidence="2" id="KW-0812">Transmembrane</keyword>
<keyword evidence="5" id="KW-1185">Reference proteome</keyword>
<sequence>MSNVTQAAAGEAALRDAHDAAHVDTRAPARRKKLFALLGAAVAVCATGYGAYWHFIASRYVSTDNAYTAAEVASVTPAVTGIVKTVNIVDTQAVRKGDVLVVIDDTDARLALAQAEAEVGRAERKVRGYIATDKGLTALVAARAADAAQMKAKIVSAQADYDRTAIDLKRREALAQSGSVSGEELSNARASFASAKASLAAAKAALEQAHASRGEAVGSLDANKVLIDDTTVDTNPEVQLARAKRDQARVDLGRTVLRAPFDGVVAQRNVQVGQRVKPGDTLLSVVPMNDVHVDANFKEVQLDKVHVGQPATMTSDMHGSRVEYHGHVTGLAGGSGSAFAMIPAQNATGNWIKVVQRLPVRISIDPDELRAHPLSVGLSMEVEVDTHAEAGNEAH</sequence>
<name>A0A1X7GPG3_TRICW</name>
<dbReference type="OrthoDB" id="9811754at2"/>
<dbReference type="Gene3D" id="2.40.50.100">
    <property type="match status" value="1"/>
</dbReference>
<gene>
    <name evidence="4" type="ORF">SAMN06295900_11738</name>
</gene>
<evidence type="ECO:0000256" key="1">
    <source>
        <dbReference type="ARBA" id="ARBA00004196"/>
    </source>
</evidence>
<organism evidence="4 5">
    <name type="scientific">Trinickia caryophylli</name>
    <name type="common">Paraburkholderia caryophylli</name>
    <dbReference type="NCBI Taxonomy" id="28094"/>
    <lineage>
        <taxon>Bacteria</taxon>
        <taxon>Pseudomonadati</taxon>
        <taxon>Pseudomonadota</taxon>
        <taxon>Betaproteobacteria</taxon>
        <taxon>Burkholderiales</taxon>
        <taxon>Burkholderiaceae</taxon>
        <taxon>Trinickia</taxon>
    </lineage>
</organism>
<dbReference type="EMBL" id="FXAH01000017">
    <property type="protein sequence ID" value="SMF72665.1"/>
    <property type="molecule type" value="Genomic_DNA"/>
</dbReference>
<dbReference type="Gene3D" id="1.10.287.470">
    <property type="entry name" value="Helix hairpin bin"/>
    <property type="match status" value="2"/>
</dbReference>
<protein>
    <submittedName>
        <fullName evidence="4">Membrane fusion protein, multidrug efflux system</fullName>
    </submittedName>
</protein>
<dbReference type="AlphaFoldDB" id="A0A1X7GPG3"/>
<dbReference type="Proteomes" id="UP000192911">
    <property type="component" value="Unassembled WGS sequence"/>
</dbReference>
<accession>A0A1X7GPG3</accession>
<proteinExistence type="predicted"/>
<reference evidence="5" key="1">
    <citation type="submission" date="2017-04" db="EMBL/GenBank/DDBJ databases">
        <authorList>
            <person name="Varghese N."/>
            <person name="Submissions S."/>
        </authorList>
    </citation>
    <scope>NUCLEOTIDE SEQUENCE [LARGE SCALE GENOMIC DNA]</scope>
    <source>
        <strain evidence="5">Ballard 720</strain>
    </source>
</reference>
<dbReference type="PRINTS" id="PR01490">
    <property type="entry name" value="RTXTOXIND"/>
</dbReference>
<keyword evidence="2" id="KW-1133">Transmembrane helix</keyword>
<dbReference type="GO" id="GO:0030313">
    <property type="term" value="C:cell envelope"/>
    <property type="evidence" value="ECO:0007669"/>
    <property type="project" value="UniProtKB-SubCell"/>
</dbReference>
<keyword evidence="2" id="KW-0472">Membrane</keyword>
<evidence type="ECO:0000256" key="2">
    <source>
        <dbReference type="SAM" id="Phobius"/>
    </source>
</evidence>
<dbReference type="Pfam" id="PF25885">
    <property type="entry name" value="HH_EMRA"/>
    <property type="match status" value="1"/>
</dbReference>
<dbReference type="RefSeq" id="WP_085229951.1">
    <property type="nucleotide sequence ID" value="NZ_BSQD01000015.1"/>
</dbReference>